<dbReference type="PANTHER" id="PTHR28158">
    <property type="entry name" value="37S RIBOSOMAL PROTEIN S35, MITOCHONDRIAL"/>
    <property type="match status" value="1"/>
</dbReference>
<reference evidence="2" key="3">
    <citation type="submission" date="2025-08" db="UniProtKB">
        <authorList>
            <consortium name="RefSeq"/>
        </authorList>
    </citation>
    <scope>IDENTIFICATION</scope>
    <source>
        <strain evidence="2">NI907</strain>
    </source>
</reference>
<protein>
    <recommendedName>
        <fullName evidence="3">37S ribosomal protein S35, mitochondrial</fullName>
    </recommendedName>
</protein>
<reference evidence="1 2" key="1">
    <citation type="journal article" date="2019" name="Mol. Biol. Evol.">
        <title>Blast fungal genomes show frequent chromosomal changes, gene gains and losses, and effector gene turnover.</title>
        <authorList>
            <person name="Gomez Luciano L.B."/>
            <person name="Jason Tsai I."/>
            <person name="Chuma I."/>
            <person name="Tosa Y."/>
            <person name="Chen Y.H."/>
            <person name="Li J.Y."/>
            <person name="Li M.Y."/>
            <person name="Jade Lu M.Y."/>
            <person name="Nakayashiki H."/>
            <person name="Li W.H."/>
        </authorList>
    </citation>
    <scope>NUCLEOTIDE SEQUENCE [LARGE SCALE GENOMIC DNA]</scope>
    <source>
        <strain evidence="1 2">NI907</strain>
    </source>
</reference>
<dbReference type="RefSeq" id="XP_030980488.1">
    <property type="nucleotide sequence ID" value="XM_031130446.1"/>
</dbReference>
<evidence type="ECO:0000313" key="1">
    <source>
        <dbReference type="Proteomes" id="UP000515153"/>
    </source>
</evidence>
<dbReference type="GO" id="GO:0003735">
    <property type="term" value="F:structural constituent of ribosome"/>
    <property type="evidence" value="ECO:0007669"/>
    <property type="project" value="TreeGrafter"/>
</dbReference>
<evidence type="ECO:0000313" key="2">
    <source>
        <dbReference type="RefSeq" id="XP_030980488.1"/>
    </source>
</evidence>
<proteinExistence type="predicted"/>
<gene>
    <name evidence="2" type="ORF">PgNI_10475</name>
</gene>
<keyword evidence="1" id="KW-1185">Reference proteome</keyword>
<sequence length="351" mass="39577">MPPRLPVQASSWRPVAESVSSHFSSPSVPTASTIIPSIPTSAQRCPSNARAFSATAPASGRLGRRQMRQWMKQNEQKYKSLESRPYEGSQYISGNASQPFPLNPNFRSAPVLSESARELIWEKVMLKGEPMKSVSAELGVDIRRIGAVVRLKEVEKDWISNPQWRLPKQNKPLARPYAKAFMALLPQTNYDDPNGQKVHENFNEVVVHPYTQQQLFFPVSESRDFNREDAAKAFNRYLKSTDERIPHPELVQMERQINVEGVAPLEAAKAFRQATSEAEQKIAERVTKAAQKEASLITRVNDKRGVEFRFKDYNVDEVGHNGRGLKGVGVRYGVASYDRKRGEVKIPTSVE</sequence>
<reference evidence="2" key="2">
    <citation type="submission" date="2019-10" db="EMBL/GenBank/DDBJ databases">
        <authorList>
            <consortium name="NCBI Genome Project"/>
        </authorList>
    </citation>
    <scope>NUCLEOTIDE SEQUENCE</scope>
    <source>
        <strain evidence="2">NI907</strain>
    </source>
</reference>
<accession>A0A6P8AZZ4</accession>
<dbReference type="PANTHER" id="PTHR28158:SF1">
    <property type="entry name" value="SMALL RIBOSOMAL SUBUNIT PROTEIN MS45"/>
    <property type="match status" value="1"/>
</dbReference>
<dbReference type="AlphaFoldDB" id="A0A6P8AZZ4"/>
<dbReference type="GeneID" id="41965354"/>
<dbReference type="GO" id="GO:0005763">
    <property type="term" value="C:mitochondrial small ribosomal subunit"/>
    <property type="evidence" value="ECO:0007669"/>
    <property type="project" value="TreeGrafter"/>
</dbReference>
<dbReference type="InterPro" id="IPR021036">
    <property type="entry name" value="Ribosomal_mS45"/>
</dbReference>
<name>A0A6P8AZZ4_PYRGI</name>
<organism evidence="1 2">
    <name type="scientific">Pyricularia grisea</name>
    <name type="common">Crabgrass-specific blast fungus</name>
    <name type="synonym">Magnaporthe grisea</name>
    <dbReference type="NCBI Taxonomy" id="148305"/>
    <lineage>
        <taxon>Eukaryota</taxon>
        <taxon>Fungi</taxon>
        <taxon>Dikarya</taxon>
        <taxon>Ascomycota</taxon>
        <taxon>Pezizomycotina</taxon>
        <taxon>Sordariomycetes</taxon>
        <taxon>Sordariomycetidae</taxon>
        <taxon>Magnaporthales</taxon>
        <taxon>Pyriculariaceae</taxon>
        <taxon>Pyricularia</taxon>
    </lineage>
</organism>
<dbReference type="Pfam" id="PF12298">
    <property type="entry name" value="Bot1p"/>
    <property type="match status" value="1"/>
</dbReference>
<dbReference type="KEGG" id="pgri:PgNI_10475"/>
<dbReference type="GO" id="GO:0032543">
    <property type="term" value="P:mitochondrial translation"/>
    <property type="evidence" value="ECO:0007669"/>
    <property type="project" value="TreeGrafter"/>
</dbReference>
<evidence type="ECO:0008006" key="3">
    <source>
        <dbReference type="Google" id="ProtNLM"/>
    </source>
</evidence>
<dbReference type="Proteomes" id="UP000515153">
    <property type="component" value="Chromosome VII"/>
</dbReference>